<dbReference type="EMBL" id="LR746270">
    <property type="protein sequence ID" value="CAA7398904.1"/>
    <property type="molecule type" value="Genomic_DNA"/>
</dbReference>
<dbReference type="InterPro" id="IPR011047">
    <property type="entry name" value="Quinoprotein_ADH-like_sf"/>
</dbReference>
<evidence type="ECO:0000313" key="4">
    <source>
        <dbReference type="Proteomes" id="UP000663760"/>
    </source>
</evidence>
<feature type="domain" description="At4g14310 8-bladed propeller" evidence="2">
    <location>
        <begin position="790"/>
        <end position="1072"/>
    </location>
</feature>
<name>A0A7I8KPA3_SPIIN</name>
<sequence>MSSRLKERGGGGGKIMALQPQRCALEGTPKGKVAARRAPSVGKENPGRTPGLGKENPGRTPVSGRENPRAVSRGRVAQGMVQRPADGQNVEKGQAPLSVRWSTSSVPRGRSSSNPSDFARLIADFRARGGIRDRHSVASVPANEWKEKVMARDPRIAEPGVRESPATFKVVERFQQPRKVAASRDTANGSTSVHRLSDSGRSSGILGSHLRRSVSGPRGSNLEGIRGKTLSGHADDSSVIECADSKQRKNPATRNECLKVLESRSSGRVVQGLEVGKKNAFSASDSRCTYGKASESIAVLENHSKSHPVAFHVSRSSEMPSDVVNRLTSYKEDNDDGLALSSKAACEPSAVMEVVSEKIVVESSGDSRSNVAAAATFADGVTVSKNLIEHKSDAEKVTGAANRYSSKLHEKLAYLEGKVQRIASDIKRTKDILDSNNPNASKLLLSDIQSKISGIEKAVSHVIGGTGTGSTTSFPLKDETLHRNAHGEIGGSRNSAKDLNLEEIEARFFPHHRLIRSQTSELSSKEDDVNCKPISPIHISDPVTEDRSLSPIDENPIALEFLASLKGDKLNASARGSNVLFDSVAIQQMESGNAEPSERQCVPDNLIIDAQNIASMLTSDEKIEDFEDQENKPVTLLREETEDSLTDQLFEIGSKSSTGGWFVSEGEAALIAHSDGSCSYFDIANNEGKAEYNPPADISSNLWGDCWLIRAPGVDGCAGRYVVAASAGNTLESGFCAWDFYTKDVRAFRIEEGRPSSLSSTSSLSRTVLAPLPNTALHIRGSLSTTHASAGQQWWYRPCGPLLVSASSRQNVVNAFDIRDGELVMTWNVQNPVMAMEHSSPLQWRSRGKVVLAEPEGIRLWDVNSLNPQPLLSVASGKRVTALHVNNTDAELGGGIRQRMSSSEVEGNDGAFCTHEEVNVIDLRLPSGVGLKIAKPGCTGESIFSRGDSIYLGCTETTSPGGKVASSSVLRQFSLRKGKLAASYPLPEANVHAHHSALTQVWGNANLVMGVCGMGLFVFDALRNDGGQPVAGDHGSDIVNAHEVVGPNDLYCPSFDYLGSRVLVISRDRPAMCRHLF</sequence>
<feature type="compositionally biased region" description="Low complexity" evidence="1">
    <location>
        <begin position="102"/>
        <end position="116"/>
    </location>
</feature>
<feature type="region of interest" description="Disordered" evidence="1">
    <location>
        <begin position="179"/>
        <end position="235"/>
    </location>
</feature>
<evidence type="ECO:0000313" key="3">
    <source>
        <dbReference type="EMBL" id="CAA7398904.1"/>
    </source>
</evidence>
<protein>
    <recommendedName>
        <fullName evidence="2">At4g14310 8-bladed propeller domain-containing protein</fullName>
    </recommendedName>
</protein>
<dbReference type="PANTHER" id="PTHR35492:SF1">
    <property type="entry name" value="TRANSDUCIN_WD40 REPEAT-LIKE SUPERFAMILY PROTEIN"/>
    <property type="match status" value="1"/>
</dbReference>
<feature type="region of interest" description="Disordered" evidence="1">
    <location>
        <begin position="1"/>
        <end position="116"/>
    </location>
</feature>
<dbReference type="OrthoDB" id="1907242at2759"/>
<dbReference type="Pfam" id="PF25465">
    <property type="entry name" value="Beta-prop_At4g14310"/>
    <property type="match status" value="1"/>
</dbReference>
<organism evidence="3 4">
    <name type="scientific">Spirodela intermedia</name>
    <name type="common">Intermediate duckweed</name>
    <dbReference type="NCBI Taxonomy" id="51605"/>
    <lineage>
        <taxon>Eukaryota</taxon>
        <taxon>Viridiplantae</taxon>
        <taxon>Streptophyta</taxon>
        <taxon>Embryophyta</taxon>
        <taxon>Tracheophyta</taxon>
        <taxon>Spermatophyta</taxon>
        <taxon>Magnoliopsida</taxon>
        <taxon>Liliopsida</taxon>
        <taxon>Araceae</taxon>
        <taxon>Lemnoideae</taxon>
        <taxon>Spirodela</taxon>
    </lineage>
</organism>
<gene>
    <name evidence="3" type="ORF">SI8410_07009574</name>
</gene>
<dbReference type="InterPro" id="IPR057442">
    <property type="entry name" value="Beta-prop_At4g14310"/>
</dbReference>
<dbReference type="PANTHER" id="PTHR35492">
    <property type="entry name" value="TRANSDUCIN/WD40 REPEAT-LIKE SUPERFAMILY PROTEIN"/>
    <property type="match status" value="1"/>
</dbReference>
<keyword evidence="4" id="KW-1185">Reference proteome</keyword>
<feature type="compositionally biased region" description="Polar residues" evidence="1">
    <location>
        <begin position="185"/>
        <end position="202"/>
    </location>
</feature>
<evidence type="ECO:0000256" key="1">
    <source>
        <dbReference type="SAM" id="MobiDB-lite"/>
    </source>
</evidence>
<dbReference type="Proteomes" id="UP000663760">
    <property type="component" value="Chromosome 7"/>
</dbReference>
<dbReference type="SUPFAM" id="SSF50998">
    <property type="entry name" value="Quinoprotein alcohol dehydrogenase-like"/>
    <property type="match status" value="1"/>
</dbReference>
<dbReference type="InterPro" id="IPR045289">
    <property type="entry name" value="At4g14310-like"/>
</dbReference>
<reference evidence="3" key="1">
    <citation type="submission" date="2020-02" db="EMBL/GenBank/DDBJ databases">
        <authorList>
            <person name="Scholz U."/>
            <person name="Mascher M."/>
            <person name="Fiebig A."/>
        </authorList>
    </citation>
    <scope>NUCLEOTIDE SEQUENCE</scope>
</reference>
<accession>A0A7I8KPA3</accession>
<evidence type="ECO:0000259" key="2">
    <source>
        <dbReference type="Pfam" id="PF25465"/>
    </source>
</evidence>
<proteinExistence type="predicted"/>
<dbReference type="AlphaFoldDB" id="A0A7I8KPA3"/>